<dbReference type="PANTHER" id="PTHR24104:SF25">
    <property type="entry name" value="PROTEIN LIN-41"/>
    <property type="match status" value="1"/>
</dbReference>
<dbReference type="Pfam" id="PF01436">
    <property type="entry name" value="NHL"/>
    <property type="match status" value="1"/>
</dbReference>
<feature type="signal peptide" evidence="3">
    <location>
        <begin position="1"/>
        <end position="26"/>
    </location>
</feature>
<dbReference type="PANTHER" id="PTHR24104">
    <property type="entry name" value="E3 UBIQUITIN-PROTEIN LIGASE NHLRC1-RELATED"/>
    <property type="match status" value="1"/>
</dbReference>
<keyword evidence="1" id="KW-0677">Repeat</keyword>
<proteinExistence type="predicted"/>
<evidence type="ECO:0000313" key="5">
    <source>
        <dbReference type="Proteomes" id="UP001169764"/>
    </source>
</evidence>
<dbReference type="Gene3D" id="2.120.10.30">
    <property type="entry name" value="TolB, C-terminal domain"/>
    <property type="match status" value="1"/>
</dbReference>
<evidence type="ECO:0000313" key="4">
    <source>
        <dbReference type="EMBL" id="MDO6415107.1"/>
    </source>
</evidence>
<name>A0ABT8YAU4_9SPHN</name>
<keyword evidence="5" id="KW-1185">Reference proteome</keyword>
<accession>A0ABT8YAU4</accession>
<protein>
    <recommendedName>
        <fullName evidence="6">NHL repeat-containing protein</fullName>
    </recommendedName>
</protein>
<sequence length="364" mass="38670">MTKRVLHKIGLLLAATLAFSGSGAMAGARPPVMPVLTPDANWLKPPAGLLIGNISAVAVDAQDHVWILHRPRTAHAADGAKAAPPILAFARDGTYLRGFGGPGAGYDWPANEHSLAVDRKGRVWITGNSGTDDMLLVFAPDGHFLRQIGRPGASKGDLDTANLHAPADIFVDDRAHEVYVADGYGNRRVIVFDSETGAFKRMWGAFGAAPPEAPAPEPRVAGASFTPETGDGPQGFSGVHGVELSRDGKLYVADRYNQRVQVFTPTGKYLGQVFVDRNMASPQTASGIAFSADAAQRYLYVSDSGNSRVLVFDRARLALLGAFGSKGSAPGQFSGLHLIATDSHDALYTAELTGQRVQRFIPKK</sequence>
<feature type="repeat" description="NHL" evidence="2">
    <location>
        <begin position="223"/>
        <end position="266"/>
    </location>
</feature>
<reference evidence="4" key="1">
    <citation type="submission" date="2023-07" db="EMBL/GenBank/DDBJ databases">
        <authorList>
            <person name="Kim M."/>
        </authorList>
    </citation>
    <scope>NUCLEOTIDE SEQUENCE</scope>
    <source>
        <strain evidence="4">BIUV-7</strain>
    </source>
</reference>
<dbReference type="EMBL" id="JAUOTP010000005">
    <property type="protein sequence ID" value="MDO6415107.1"/>
    <property type="molecule type" value="Genomic_DNA"/>
</dbReference>
<dbReference type="InterPro" id="IPR050952">
    <property type="entry name" value="TRIM-NHL_E3_ligases"/>
</dbReference>
<feature type="chain" id="PRO_5045684150" description="NHL repeat-containing protein" evidence="3">
    <location>
        <begin position="27"/>
        <end position="364"/>
    </location>
</feature>
<keyword evidence="3" id="KW-0732">Signal</keyword>
<dbReference type="InterPro" id="IPR011042">
    <property type="entry name" value="6-blade_b-propeller_TolB-like"/>
</dbReference>
<organism evidence="4 5">
    <name type="scientific">Sphingomonas natans</name>
    <dbReference type="NCBI Taxonomy" id="3063330"/>
    <lineage>
        <taxon>Bacteria</taxon>
        <taxon>Pseudomonadati</taxon>
        <taxon>Pseudomonadota</taxon>
        <taxon>Alphaproteobacteria</taxon>
        <taxon>Sphingomonadales</taxon>
        <taxon>Sphingomonadaceae</taxon>
        <taxon>Sphingomonas</taxon>
    </lineage>
</organism>
<dbReference type="InterPro" id="IPR001258">
    <property type="entry name" value="NHL_repeat"/>
</dbReference>
<dbReference type="SUPFAM" id="SSF63829">
    <property type="entry name" value="Calcium-dependent phosphotriesterase"/>
    <property type="match status" value="1"/>
</dbReference>
<dbReference type="RefSeq" id="WP_303542885.1">
    <property type="nucleotide sequence ID" value="NZ_JAUOTP010000005.1"/>
</dbReference>
<feature type="repeat" description="NHL" evidence="2">
    <location>
        <begin position="166"/>
        <end position="195"/>
    </location>
</feature>
<dbReference type="Proteomes" id="UP001169764">
    <property type="component" value="Unassembled WGS sequence"/>
</dbReference>
<comment type="caution">
    <text evidence="4">The sequence shown here is derived from an EMBL/GenBank/DDBJ whole genome shotgun (WGS) entry which is preliminary data.</text>
</comment>
<dbReference type="PROSITE" id="PS51125">
    <property type="entry name" value="NHL"/>
    <property type="match status" value="2"/>
</dbReference>
<gene>
    <name evidence="4" type="ORF">Q4F19_12015</name>
</gene>
<evidence type="ECO:0008006" key="6">
    <source>
        <dbReference type="Google" id="ProtNLM"/>
    </source>
</evidence>
<evidence type="ECO:0000256" key="1">
    <source>
        <dbReference type="ARBA" id="ARBA00022737"/>
    </source>
</evidence>
<evidence type="ECO:0000256" key="3">
    <source>
        <dbReference type="SAM" id="SignalP"/>
    </source>
</evidence>
<evidence type="ECO:0000256" key="2">
    <source>
        <dbReference type="PROSITE-ProRule" id="PRU00504"/>
    </source>
</evidence>